<dbReference type="Proteomes" id="UP000799777">
    <property type="component" value="Unassembled WGS sequence"/>
</dbReference>
<protein>
    <submittedName>
        <fullName evidence="3">HET-domain-containing protein</fullName>
    </submittedName>
</protein>
<gene>
    <name evidence="3" type="ORF">EK21DRAFT_46070</name>
</gene>
<feature type="domain" description="Heterokaryon incompatibility" evidence="2">
    <location>
        <begin position="235"/>
        <end position="384"/>
    </location>
</feature>
<name>A0A9P4LF13_9PLEO</name>
<reference evidence="3" key="1">
    <citation type="journal article" date="2020" name="Stud. Mycol.">
        <title>101 Dothideomycetes genomes: a test case for predicting lifestyles and emergence of pathogens.</title>
        <authorList>
            <person name="Haridas S."/>
            <person name="Albert R."/>
            <person name="Binder M."/>
            <person name="Bloem J."/>
            <person name="Labutti K."/>
            <person name="Salamov A."/>
            <person name="Andreopoulos B."/>
            <person name="Baker S."/>
            <person name="Barry K."/>
            <person name="Bills G."/>
            <person name="Bluhm B."/>
            <person name="Cannon C."/>
            <person name="Castanera R."/>
            <person name="Culley D."/>
            <person name="Daum C."/>
            <person name="Ezra D."/>
            <person name="Gonzalez J."/>
            <person name="Henrissat B."/>
            <person name="Kuo A."/>
            <person name="Liang C."/>
            <person name="Lipzen A."/>
            <person name="Lutzoni F."/>
            <person name="Magnuson J."/>
            <person name="Mondo S."/>
            <person name="Nolan M."/>
            <person name="Ohm R."/>
            <person name="Pangilinan J."/>
            <person name="Park H.-J."/>
            <person name="Ramirez L."/>
            <person name="Alfaro M."/>
            <person name="Sun H."/>
            <person name="Tritt A."/>
            <person name="Yoshinaga Y."/>
            <person name="Zwiers L.-H."/>
            <person name="Turgeon B."/>
            <person name="Goodwin S."/>
            <person name="Spatafora J."/>
            <person name="Crous P."/>
            <person name="Grigoriev I."/>
        </authorList>
    </citation>
    <scope>NUCLEOTIDE SEQUENCE</scope>
    <source>
        <strain evidence="3">CBS 110217</strain>
    </source>
</reference>
<dbReference type="AlphaFoldDB" id="A0A9P4LF13"/>
<evidence type="ECO:0000313" key="4">
    <source>
        <dbReference type="Proteomes" id="UP000799777"/>
    </source>
</evidence>
<dbReference type="EMBL" id="ML978442">
    <property type="protein sequence ID" value="KAF2022785.1"/>
    <property type="molecule type" value="Genomic_DNA"/>
</dbReference>
<dbReference type="OrthoDB" id="5135333at2759"/>
<comment type="caution">
    <text evidence="3">The sequence shown here is derived from an EMBL/GenBank/DDBJ whole genome shotgun (WGS) entry which is preliminary data.</text>
</comment>
<evidence type="ECO:0000259" key="2">
    <source>
        <dbReference type="Pfam" id="PF06985"/>
    </source>
</evidence>
<feature type="region of interest" description="Disordered" evidence="1">
    <location>
        <begin position="96"/>
        <end position="115"/>
    </location>
</feature>
<dbReference type="PANTHER" id="PTHR33112">
    <property type="entry name" value="DOMAIN PROTEIN, PUTATIVE-RELATED"/>
    <property type="match status" value="1"/>
</dbReference>
<dbReference type="Pfam" id="PF06985">
    <property type="entry name" value="HET"/>
    <property type="match status" value="1"/>
</dbReference>
<proteinExistence type="predicted"/>
<feature type="non-terminal residue" evidence="3">
    <location>
        <position position="1"/>
    </location>
</feature>
<accession>A0A9P4LF13</accession>
<evidence type="ECO:0000256" key="1">
    <source>
        <dbReference type="SAM" id="MobiDB-lite"/>
    </source>
</evidence>
<dbReference type="PANTHER" id="PTHR33112:SF12">
    <property type="entry name" value="HETEROKARYON INCOMPATIBILITY DOMAIN-CONTAINING PROTEIN"/>
    <property type="match status" value="1"/>
</dbReference>
<organism evidence="3 4">
    <name type="scientific">Setomelanomma holmii</name>
    <dbReference type="NCBI Taxonomy" id="210430"/>
    <lineage>
        <taxon>Eukaryota</taxon>
        <taxon>Fungi</taxon>
        <taxon>Dikarya</taxon>
        <taxon>Ascomycota</taxon>
        <taxon>Pezizomycotina</taxon>
        <taxon>Dothideomycetes</taxon>
        <taxon>Pleosporomycetidae</taxon>
        <taxon>Pleosporales</taxon>
        <taxon>Pleosporineae</taxon>
        <taxon>Phaeosphaeriaceae</taxon>
        <taxon>Setomelanomma</taxon>
    </lineage>
</organism>
<feature type="non-terminal residue" evidence="3">
    <location>
        <position position="595"/>
    </location>
</feature>
<sequence>KSLCLTCQELQLSRDRFIIQSRRFGPTIPTSFRLLSTTNPIRIGSMKDLVDRSVECSLCRLVIQSVQRGNGDRSLELQELQFALCTLNWEVDGREVFGTQGHSPGPPENESPRGLTRRLHVRWNHSDLRDCYIVYVAPEARITSSDAERMWDPSLLFLGRQIGERGNIQARVKSWIDLCQNKHHGPCFSPDGHMPKRFRKMTSHAYFGVVDVLNMQLTELPQSGYRKYEGSNPPYVALSYVWGDTPSYTTVLDNVMQHRAHGGLGQVLHELPKVIRDAIDLVRRLGFQYLWVDALCIIQNNPKSWELNAYNMDLIYGNAVFTICAADGFSASTGLLAMDEKTGTGSEDQMIVECAEDVRLVVSRPPEMYIRSSRWNTRAWTFQERLLSRRCLIFTGNRVFFQCQSTGMSEDIYADREGAGWSLDFMDAPLQIFRQIPIRAIWVYTKIVELYTARELSKQEDILAAFSGVSNSMQETMQAPFTWGLPTSHLDFALLWSHNQPVQRRVVFDQATARESHHFPSWSWSGWVGAAAQYQRDTVHDCLDNMNEWLEERTWIRWYIRDDVGNLRPLWDGAQWKMDLSKHEKWQGYSYSRSS</sequence>
<evidence type="ECO:0000313" key="3">
    <source>
        <dbReference type="EMBL" id="KAF2022785.1"/>
    </source>
</evidence>
<dbReference type="InterPro" id="IPR010730">
    <property type="entry name" value="HET"/>
</dbReference>
<keyword evidence="4" id="KW-1185">Reference proteome</keyword>